<feature type="domain" description="Heterokaryon incompatibility" evidence="2">
    <location>
        <begin position="851"/>
        <end position="967"/>
    </location>
</feature>
<dbReference type="Gene3D" id="1.25.40.20">
    <property type="entry name" value="Ankyrin repeat-containing domain"/>
    <property type="match status" value="1"/>
</dbReference>
<evidence type="ECO:0000313" key="5">
    <source>
        <dbReference type="Proteomes" id="UP000596902"/>
    </source>
</evidence>
<proteinExistence type="predicted"/>
<dbReference type="SUPFAM" id="SSF48403">
    <property type="entry name" value="Ankyrin repeat"/>
    <property type="match status" value="1"/>
</dbReference>
<reference evidence="4" key="1">
    <citation type="submission" date="2020-01" db="EMBL/GenBank/DDBJ databases">
        <authorList>
            <person name="Feng Z.H.Z."/>
        </authorList>
    </citation>
    <scope>NUCLEOTIDE SEQUENCE</scope>
    <source>
        <strain evidence="4">CBS107.38</strain>
    </source>
</reference>
<sequence length="1425" mass="160656">MHPDEVFKICEGYGGWVWKFNLKSVEHVRNVIFKIPPIALNLLTWPIDNDFRYGTSMQSLLHFNVEGKVRLPSSLAVEPLEWVNSHETPIMHIRGSPGAGKTLLGHLLISNLHRMAAEMEASISVLYSFHAPKEDTIIQDLDVVIIFSLLQQLALSEPHRLAGAVIQPLFETHFRNRLWSPYNVDDFLVTFKAILSTPSDALVVCVLDGLEIENEGVKKLVDQLSNLAKASRLRLFITSRPHTMLPSKLEDSLVNVHMENHKTYLATRDIARQMLPQSSVHQIVPLSEMSEGNLLWTRLASSLLRTQTELGLRNFDENLGLLPRNLWRLYTTIVDFCYQRAEALGKARLFRPLLCSVAFMSRFQPVSLQEIIVFMTFLENVSPTPTSGLHIKTLRDDIDAVLECCDLLITRSGKPGENTSTTILHPCHPTLLEWVQLEASSTSRDESSRINPLSSISSFHSEFTNAVIHILFTGDSAVWNSPPSSFDSDEENCRRLKAHVHRHPLYRLFTIHLPRVLRVLPSGVEKDRIVDQLVDRTVTQPDQYGAFVRARYLLLPPYRSNINGSSELTVGTGVLWRIEELMVNYIRRGLGLNVPHCGMPPLTLALYTRNKHAFDLLSAHESVDVNAVDFLGATALWHAANNNLTAYIEALLKRSELDVNKPVRDKNMRGSSPLTRAATAGHSQAVELLLRDPRVEIRPTGPFDLDPMTQALVCGQSECMKAFTSFLCIDCQRSGSPYRSLKKGEIRLLHVTSRSANGLTYAVCDLITTKLSDAPPFRALSYTWGNPAITTPILLNNRFHPVTSNLGAALEQLPAYHSSIRYIHNDYVAWAERNKPGSLSERTKRFEPDIGLFWIDALCINQSDLDEKSHQIPVMVDIYREAREVVMWLGKPAEHTGKAFNLLQNWGSKYAYRGGMANLILGKEPERKGLENVIATMPGNPFDPDSWAGLEELLERPYFTRAWIFQEICVAREITMMCGDEQIDFGYFERTMKRLTLDVFAPWNAHLTPDAFKVRVGSSLYGASEGALIYRHKDFELADGVTFDLLTLLQMTSRFQATDPRDKLYALYGVADSDAELLEPDYRKPIEEIFTEFVKRWIRKKQNLNIVCSAGIGLLKDGARPQMPSWVLDHRPCPSMRAFNWGPHFCADGAKAAAFSFNDDERILAAKGLHFDSVKLVFPRVTSTTQPFPPELVKYLASEECPPNKTGFSNLLMLRLAAVGEQARYPHVLSTAKAERFFRITAGFLYALGDYTREIDGQTLRRDDMDKRIPDYIRSWLCLKWRGQSSPTLYDFATLSLWEAKGHDVLAEFLNNRFQRREGTIQWPLNMDPEAGRKGYMEFLRNCKIASGNDTFYVTENGLIGIAPPGIASGDEVVCLRGCNVPVVLKHLDDGFSLHGSTYVASAMHGEADRLATLAGVEETLFEIA</sequence>
<evidence type="ECO:0000256" key="1">
    <source>
        <dbReference type="ARBA" id="ARBA00022737"/>
    </source>
</evidence>
<keyword evidence="5" id="KW-1185">Reference proteome</keyword>
<dbReference type="InterPro" id="IPR027417">
    <property type="entry name" value="P-loop_NTPase"/>
</dbReference>
<dbReference type="InterPro" id="IPR036770">
    <property type="entry name" value="Ankyrin_rpt-contain_sf"/>
</dbReference>
<evidence type="ECO:0000259" key="3">
    <source>
        <dbReference type="Pfam" id="PF24883"/>
    </source>
</evidence>
<dbReference type="InterPro" id="IPR056884">
    <property type="entry name" value="NPHP3-like_N"/>
</dbReference>
<evidence type="ECO:0008006" key="6">
    <source>
        <dbReference type="Google" id="ProtNLM"/>
    </source>
</evidence>
<evidence type="ECO:0000259" key="2">
    <source>
        <dbReference type="Pfam" id="PF06985"/>
    </source>
</evidence>
<dbReference type="Pfam" id="PF24883">
    <property type="entry name" value="NPHP3_N"/>
    <property type="match status" value="1"/>
</dbReference>
<dbReference type="PANTHER" id="PTHR24148:SF64">
    <property type="entry name" value="HETEROKARYON INCOMPATIBILITY DOMAIN-CONTAINING PROTEIN"/>
    <property type="match status" value="1"/>
</dbReference>
<dbReference type="Pfam" id="PF26639">
    <property type="entry name" value="Het-6_barrel"/>
    <property type="match status" value="1"/>
</dbReference>
<dbReference type="InterPro" id="IPR052895">
    <property type="entry name" value="HetReg/Transcr_Mod"/>
</dbReference>
<feature type="domain" description="Nephrocystin 3-like N-terminal" evidence="3">
    <location>
        <begin position="81"/>
        <end position="240"/>
    </location>
</feature>
<dbReference type="InterPro" id="IPR010730">
    <property type="entry name" value="HET"/>
</dbReference>
<name>A0A8H7EFF9_9PLEO</name>
<accession>A0A8H7EFF9</accession>
<protein>
    <recommendedName>
        <fullName evidence="6">Heterokaryon incompatibility domain-containing protein</fullName>
    </recommendedName>
</protein>
<dbReference type="Pfam" id="PF06985">
    <property type="entry name" value="HET"/>
    <property type="match status" value="1"/>
</dbReference>
<dbReference type="SMART" id="SM00248">
    <property type="entry name" value="ANK"/>
    <property type="match status" value="3"/>
</dbReference>
<dbReference type="GeneID" id="62203081"/>
<dbReference type="EMBL" id="JAAABM010000006">
    <property type="protein sequence ID" value="KAF7676644.1"/>
    <property type="molecule type" value="Genomic_DNA"/>
</dbReference>
<evidence type="ECO:0000313" key="4">
    <source>
        <dbReference type="EMBL" id="KAF7676644.1"/>
    </source>
</evidence>
<dbReference type="Proteomes" id="UP000596902">
    <property type="component" value="Unassembled WGS sequence"/>
</dbReference>
<organism evidence="4 5">
    <name type="scientific">Alternaria burnsii</name>
    <dbReference type="NCBI Taxonomy" id="1187904"/>
    <lineage>
        <taxon>Eukaryota</taxon>
        <taxon>Fungi</taxon>
        <taxon>Dikarya</taxon>
        <taxon>Ascomycota</taxon>
        <taxon>Pezizomycotina</taxon>
        <taxon>Dothideomycetes</taxon>
        <taxon>Pleosporomycetidae</taxon>
        <taxon>Pleosporales</taxon>
        <taxon>Pleosporineae</taxon>
        <taxon>Pleosporaceae</taxon>
        <taxon>Alternaria</taxon>
        <taxon>Alternaria sect. Alternaria</taxon>
    </lineage>
</organism>
<dbReference type="RefSeq" id="XP_038786853.1">
    <property type="nucleotide sequence ID" value="XM_038929903.1"/>
</dbReference>
<dbReference type="InterPro" id="IPR002110">
    <property type="entry name" value="Ankyrin_rpt"/>
</dbReference>
<dbReference type="PANTHER" id="PTHR24148">
    <property type="entry name" value="ANKYRIN REPEAT DOMAIN-CONTAINING PROTEIN 39 HOMOLOG-RELATED"/>
    <property type="match status" value="1"/>
</dbReference>
<comment type="caution">
    <text evidence="4">The sequence shown here is derived from an EMBL/GenBank/DDBJ whole genome shotgun (WGS) entry which is preliminary data.</text>
</comment>
<keyword evidence="1" id="KW-0677">Repeat</keyword>
<gene>
    <name evidence="4" type="ORF">GT037_004856</name>
</gene>
<dbReference type="Gene3D" id="3.40.50.300">
    <property type="entry name" value="P-loop containing nucleotide triphosphate hydrolases"/>
    <property type="match status" value="1"/>
</dbReference>
<reference evidence="4" key="2">
    <citation type="submission" date="2020-08" db="EMBL/GenBank/DDBJ databases">
        <title>Draft Genome Sequence of Cumin Blight Pathogen Alternaria burnsii.</title>
        <authorList>
            <person name="Feng Z."/>
        </authorList>
    </citation>
    <scope>NUCLEOTIDE SEQUENCE</scope>
    <source>
        <strain evidence="4">CBS107.38</strain>
    </source>
</reference>